<evidence type="ECO:0000256" key="2">
    <source>
        <dbReference type="ARBA" id="ARBA00022448"/>
    </source>
</evidence>
<evidence type="ECO:0000313" key="10">
    <source>
        <dbReference type="Proteomes" id="UP000054097"/>
    </source>
</evidence>
<evidence type="ECO:0000256" key="7">
    <source>
        <dbReference type="ARBA" id="ARBA00023136"/>
    </source>
</evidence>
<keyword evidence="2" id="KW-0813">Transport</keyword>
<evidence type="ECO:0000256" key="3">
    <source>
        <dbReference type="ARBA" id="ARBA00022475"/>
    </source>
</evidence>
<dbReference type="HOGENOM" id="CLU_029790_6_1_1"/>
<keyword evidence="4 8" id="KW-0812">Transmembrane</keyword>
<protein>
    <submittedName>
        <fullName evidence="9">Uncharacterized protein</fullName>
    </submittedName>
</protein>
<feature type="transmembrane region" description="Helical" evidence="8">
    <location>
        <begin position="78"/>
        <end position="99"/>
    </location>
</feature>
<evidence type="ECO:0000256" key="6">
    <source>
        <dbReference type="ARBA" id="ARBA00023065"/>
    </source>
</evidence>
<evidence type="ECO:0000256" key="4">
    <source>
        <dbReference type="ARBA" id="ARBA00022692"/>
    </source>
</evidence>
<reference evidence="9 10" key="1">
    <citation type="submission" date="2014-04" db="EMBL/GenBank/DDBJ databases">
        <authorList>
            <consortium name="DOE Joint Genome Institute"/>
            <person name="Kuo A."/>
            <person name="Zuccaro A."/>
            <person name="Kohler A."/>
            <person name="Nagy L.G."/>
            <person name="Floudas D."/>
            <person name="Copeland A."/>
            <person name="Barry K.W."/>
            <person name="Cichocki N."/>
            <person name="Veneault-Fourrey C."/>
            <person name="LaButti K."/>
            <person name="Lindquist E.A."/>
            <person name="Lipzen A."/>
            <person name="Lundell T."/>
            <person name="Morin E."/>
            <person name="Murat C."/>
            <person name="Sun H."/>
            <person name="Tunlid A."/>
            <person name="Henrissat B."/>
            <person name="Grigoriev I.V."/>
            <person name="Hibbett D.S."/>
            <person name="Martin F."/>
            <person name="Nordberg H.P."/>
            <person name="Cantor M.N."/>
            <person name="Hua S.X."/>
        </authorList>
    </citation>
    <scope>NUCLEOTIDE SEQUENCE [LARGE SCALE GENOMIC DNA]</scope>
    <source>
        <strain evidence="9 10">MAFF 305830</strain>
    </source>
</reference>
<evidence type="ECO:0000256" key="8">
    <source>
        <dbReference type="SAM" id="Phobius"/>
    </source>
</evidence>
<proteinExistence type="predicted"/>
<dbReference type="InterPro" id="IPR044669">
    <property type="entry name" value="YneE/VCCN1/2-like"/>
</dbReference>
<dbReference type="STRING" id="933852.A0A0C2XQH6"/>
<sequence length="486" mass="53460">MSTQPPLKTTKSLTGKHRLVQAKKVNYVRQTSGARLSVLSLLFGKGTVMYRIWPAVIIHALWSAGVVCFNNFVFHIGFGTVLLTMVSMVLGFVIALRVTTGYDRYWLGRTGWSDVIRNTRTLSRLIWYHCPPRLTPERRDVPLKDVERALEEKKIALDLLEAFAFALKHHLRDEPGPYYEDLNPLLGAMELSPYHTHRFPNSTVGSPATIQNGLPSEGAYGTFEGTRSASDPTAPLLPGATPRKNRASVFVDLVPFGSWFSAIGRLFRKKPVDSVQPTPKVGAEGKHFIIAGGGGNIPLEILRSLSEWCGALEERGTVPGTTLGGMMGLIQGLEDSLCLLERILTTPLPLVYTAHIRHTVWIFLFTIPFQLCDTFGYITIPSVAVASFLYLGFIAAGEEIEQPFGTDLNDLDLDFFCNEIIHTEIEDLRRTQAPASYLALPGAVKATDIYGRGAIVDAATVEAEEDVKAFDPAHPLNGVPSTSSTY</sequence>
<dbReference type="Proteomes" id="UP000054097">
    <property type="component" value="Unassembled WGS sequence"/>
</dbReference>
<accession>A0A0C2XQH6</accession>
<keyword evidence="3" id="KW-1003">Cell membrane</keyword>
<keyword evidence="5 8" id="KW-1133">Transmembrane helix</keyword>
<evidence type="ECO:0000256" key="5">
    <source>
        <dbReference type="ARBA" id="ARBA00022989"/>
    </source>
</evidence>
<dbReference type="AlphaFoldDB" id="A0A0C2XQH6"/>
<dbReference type="PANTHER" id="PTHR33281">
    <property type="entry name" value="UPF0187 PROTEIN YNEE"/>
    <property type="match status" value="1"/>
</dbReference>
<organism evidence="9 10">
    <name type="scientific">Serendipita vermifera MAFF 305830</name>
    <dbReference type="NCBI Taxonomy" id="933852"/>
    <lineage>
        <taxon>Eukaryota</taxon>
        <taxon>Fungi</taxon>
        <taxon>Dikarya</taxon>
        <taxon>Basidiomycota</taxon>
        <taxon>Agaricomycotina</taxon>
        <taxon>Agaricomycetes</taxon>
        <taxon>Sebacinales</taxon>
        <taxon>Serendipitaceae</taxon>
        <taxon>Serendipita</taxon>
    </lineage>
</organism>
<evidence type="ECO:0000313" key="9">
    <source>
        <dbReference type="EMBL" id="KIM31202.1"/>
    </source>
</evidence>
<name>A0A0C2XQH6_SERVB</name>
<keyword evidence="10" id="KW-1185">Reference proteome</keyword>
<keyword evidence="7 8" id="KW-0472">Membrane</keyword>
<dbReference type="Pfam" id="PF25539">
    <property type="entry name" value="Bestrophin_2"/>
    <property type="match status" value="2"/>
</dbReference>
<dbReference type="GO" id="GO:0005254">
    <property type="term" value="F:chloride channel activity"/>
    <property type="evidence" value="ECO:0007669"/>
    <property type="project" value="InterPro"/>
</dbReference>
<dbReference type="OrthoDB" id="1368at2759"/>
<dbReference type="EMBL" id="KN824282">
    <property type="protein sequence ID" value="KIM31202.1"/>
    <property type="molecule type" value="Genomic_DNA"/>
</dbReference>
<feature type="transmembrane region" description="Helical" evidence="8">
    <location>
        <begin position="375"/>
        <end position="396"/>
    </location>
</feature>
<evidence type="ECO:0000256" key="1">
    <source>
        <dbReference type="ARBA" id="ARBA00004651"/>
    </source>
</evidence>
<reference evidence="10" key="2">
    <citation type="submission" date="2015-01" db="EMBL/GenBank/DDBJ databases">
        <title>Evolutionary Origins and Diversification of the Mycorrhizal Mutualists.</title>
        <authorList>
            <consortium name="DOE Joint Genome Institute"/>
            <consortium name="Mycorrhizal Genomics Consortium"/>
            <person name="Kohler A."/>
            <person name="Kuo A."/>
            <person name="Nagy L.G."/>
            <person name="Floudas D."/>
            <person name="Copeland A."/>
            <person name="Barry K.W."/>
            <person name="Cichocki N."/>
            <person name="Veneault-Fourrey C."/>
            <person name="LaButti K."/>
            <person name="Lindquist E.A."/>
            <person name="Lipzen A."/>
            <person name="Lundell T."/>
            <person name="Morin E."/>
            <person name="Murat C."/>
            <person name="Riley R."/>
            <person name="Ohm R."/>
            <person name="Sun H."/>
            <person name="Tunlid A."/>
            <person name="Henrissat B."/>
            <person name="Grigoriev I.V."/>
            <person name="Hibbett D.S."/>
            <person name="Martin F."/>
        </authorList>
    </citation>
    <scope>NUCLEOTIDE SEQUENCE [LARGE SCALE GENOMIC DNA]</scope>
    <source>
        <strain evidence="10">MAFF 305830</strain>
    </source>
</reference>
<dbReference type="GO" id="GO:0005886">
    <property type="term" value="C:plasma membrane"/>
    <property type="evidence" value="ECO:0007669"/>
    <property type="project" value="UniProtKB-SubCell"/>
</dbReference>
<gene>
    <name evidence="9" type="ORF">M408DRAFT_327484</name>
</gene>
<keyword evidence="6" id="KW-0406">Ion transport</keyword>
<comment type="subcellular location">
    <subcellularLocation>
        <location evidence="1">Cell membrane</location>
        <topology evidence="1">Multi-pass membrane protein</topology>
    </subcellularLocation>
</comment>
<dbReference type="PANTHER" id="PTHR33281:SF19">
    <property type="entry name" value="VOLTAGE-DEPENDENT ANION CHANNEL-FORMING PROTEIN YNEE"/>
    <property type="match status" value="1"/>
</dbReference>